<evidence type="ECO:0000256" key="3">
    <source>
        <dbReference type="ARBA" id="ARBA00022729"/>
    </source>
</evidence>
<dbReference type="Pfam" id="PF00094">
    <property type="entry name" value="VWD"/>
    <property type="match status" value="1"/>
</dbReference>
<dbReference type="InterPro" id="IPR001846">
    <property type="entry name" value="VWF_type-D"/>
</dbReference>
<dbReference type="GeneTree" id="ENSGT00950000183155"/>
<keyword evidence="2" id="KW-0964">Secreted</keyword>
<dbReference type="Proteomes" id="UP001501940">
    <property type="component" value="Chromosome 9"/>
</dbReference>
<reference evidence="5" key="3">
    <citation type="submission" date="2025-09" db="UniProtKB">
        <authorList>
            <consortium name="Ensembl"/>
        </authorList>
    </citation>
    <scope>IDENTIFICATION</scope>
</reference>
<reference evidence="5" key="2">
    <citation type="submission" date="2025-08" db="UniProtKB">
        <authorList>
            <consortium name="Ensembl"/>
        </authorList>
    </citation>
    <scope>IDENTIFICATION</scope>
</reference>
<comment type="subcellular location">
    <subcellularLocation>
        <location evidence="1">Secreted</location>
    </subcellularLocation>
</comment>
<dbReference type="GO" id="GO:0005576">
    <property type="term" value="C:extracellular region"/>
    <property type="evidence" value="ECO:0007669"/>
    <property type="project" value="UniProtKB-SubCell"/>
</dbReference>
<dbReference type="PANTHER" id="PTHR46698">
    <property type="entry name" value="CROSSVEINLESS 2"/>
    <property type="match status" value="1"/>
</dbReference>
<name>A0AAQ5Z1L5_AMPOC</name>
<dbReference type="Gene3D" id="2.10.25.10">
    <property type="entry name" value="Laminin"/>
    <property type="match status" value="1"/>
</dbReference>
<organism evidence="5 6">
    <name type="scientific">Amphiprion ocellaris</name>
    <name type="common">Clown anemonefish</name>
    <dbReference type="NCBI Taxonomy" id="80972"/>
    <lineage>
        <taxon>Eukaryota</taxon>
        <taxon>Metazoa</taxon>
        <taxon>Chordata</taxon>
        <taxon>Craniata</taxon>
        <taxon>Vertebrata</taxon>
        <taxon>Euteleostomi</taxon>
        <taxon>Actinopterygii</taxon>
        <taxon>Neopterygii</taxon>
        <taxon>Teleostei</taxon>
        <taxon>Neoteleostei</taxon>
        <taxon>Acanthomorphata</taxon>
        <taxon>Ovalentaria</taxon>
        <taxon>Pomacentridae</taxon>
        <taxon>Amphiprion</taxon>
    </lineage>
</organism>
<dbReference type="AlphaFoldDB" id="A0AAQ5Z1L5"/>
<proteinExistence type="predicted"/>
<dbReference type="InterPro" id="IPR025615">
    <property type="entry name" value="TILa_dom"/>
</dbReference>
<evidence type="ECO:0000256" key="2">
    <source>
        <dbReference type="ARBA" id="ARBA00022525"/>
    </source>
</evidence>
<dbReference type="Pfam" id="PF12714">
    <property type="entry name" value="TILa"/>
    <property type="match status" value="1"/>
</dbReference>
<evidence type="ECO:0000259" key="4">
    <source>
        <dbReference type="PROSITE" id="PS51233"/>
    </source>
</evidence>
<dbReference type="InterPro" id="IPR052424">
    <property type="entry name" value="Kielin_Chordin-BMP_Reg"/>
</dbReference>
<sequence>MLPCVESCQCNRGYLLSGGSCVPQSECGCLHQGSYYLPKENFWTGEQCQEKCVCQPNSKKVMCTQSHCREGGVCKALNGVLGCHLDSPGVCITKGYPHYTTFDGRNFDINGNCTYLLTSHCPSWGGLEDFNVEVQKQMKDVSSVSFCHIKMTVAGYSIELSNDWSNKVKVGTFIYLIYIKLL</sequence>
<dbReference type="InterPro" id="IPR002919">
    <property type="entry name" value="TIL_dom"/>
</dbReference>
<dbReference type="PANTHER" id="PTHR46698:SF7">
    <property type="entry name" value="VWFD DOMAIN-CONTAINING PROTEIN"/>
    <property type="match status" value="1"/>
</dbReference>
<dbReference type="InterPro" id="IPR036084">
    <property type="entry name" value="Ser_inhib-like_sf"/>
</dbReference>
<dbReference type="SUPFAM" id="SSF57567">
    <property type="entry name" value="Serine protease inhibitors"/>
    <property type="match status" value="1"/>
</dbReference>
<accession>A0AAQ5Z1L5</accession>
<evidence type="ECO:0000313" key="5">
    <source>
        <dbReference type="Ensembl" id="ENSAOCP00000059968.1"/>
    </source>
</evidence>
<dbReference type="Ensembl" id="ENSAOCT00000036128.1">
    <property type="protein sequence ID" value="ENSAOCP00000059968.1"/>
    <property type="gene ID" value="ENSAOCG00000031380.1"/>
</dbReference>
<protein>
    <recommendedName>
        <fullName evidence="4">VWFD domain-containing protein</fullName>
    </recommendedName>
</protein>
<feature type="domain" description="VWFD" evidence="4">
    <location>
        <begin position="89"/>
        <end position="182"/>
    </location>
</feature>
<evidence type="ECO:0000313" key="6">
    <source>
        <dbReference type="Proteomes" id="UP001501940"/>
    </source>
</evidence>
<dbReference type="Pfam" id="PF01826">
    <property type="entry name" value="TIL"/>
    <property type="match status" value="1"/>
</dbReference>
<evidence type="ECO:0000256" key="1">
    <source>
        <dbReference type="ARBA" id="ARBA00004613"/>
    </source>
</evidence>
<dbReference type="GO" id="GO:0030513">
    <property type="term" value="P:positive regulation of BMP signaling pathway"/>
    <property type="evidence" value="ECO:0007669"/>
    <property type="project" value="TreeGrafter"/>
</dbReference>
<reference evidence="5 6" key="1">
    <citation type="submission" date="2022-01" db="EMBL/GenBank/DDBJ databases">
        <title>A chromosome-scale genome assembly of the false clownfish, Amphiprion ocellaris.</title>
        <authorList>
            <person name="Ryu T."/>
        </authorList>
    </citation>
    <scope>NUCLEOTIDE SEQUENCE [LARGE SCALE GENOMIC DNA]</scope>
</reference>
<keyword evidence="3" id="KW-0732">Signal</keyword>
<keyword evidence="6" id="KW-1185">Reference proteome</keyword>
<dbReference type="CDD" id="cd19941">
    <property type="entry name" value="TIL"/>
    <property type="match status" value="1"/>
</dbReference>
<dbReference type="PROSITE" id="PS51233">
    <property type="entry name" value="VWFD"/>
    <property type="match status" value="1"/>
</dbReference>